<evidence type="ECO:0000313" key="2">
    <source>
        <dbReference type="Proteomes" id="UP000288216"/>
    </source>
</evidence>
<proteinExistence type="predicted"/>
<name>A0A401Q2K6_SCYTO</name>
<comment type="caution">
    <text evidence="1">The sequence shown here is derived from an EMBL/GenBank/DDBJ whole genome shotgun (WGS) entry which is preliminary data.</text>
</comment>
<dbReference type="EMBL" id="BFAA01013407">
    <property type="protein sequence ID" value="GCB79659.1"/>
    <property type="molecule type" value="Genomic_DNA"/>
</dbReference>
<protein>
    <submittedName>
        <fullName evidence="1">Uncharacterized protein</fullName>
    </submittedName>
</protein>
<dbReference type="AlphaFoldDB" id="A0A401Q2K6"/>
<sequence>MHQLLPIISGYPQQTAKEAGSKTSDKCDKLMLNAATTINNPSYDQITSTNRLTGTILFTGTNRFTCINKLSDTIRFTGINRLTDTIRFTGINKLSDTIRFTGINRLTDTIRFTGINRLTGTIKFTGINRLTGTTRFTGNNRLIGTTRFTGSNKFTGTNTDTIKFIVNIGPCSLSSYSANQLVVQQLTGHLKECVPLKQKAFQNHTSTVISFHAGFGLISEE</sequence>
<dbReference type="STRING" id="75743.A0A401Q2K6"/>
<keyword evidence="2" id="KW-1185">Reference proteome</keyword>
<reference evidence="1 2" key="1">
    <citation type="journal article" date="2018" name="Nat. Ecol. Evol.">
        <title>Shark genomes provide insights into elasmobranch evolution and the origin of vertebrates.</title>
        <authorList>
            <person name="Hara Y"/>
            <person name="Yamaguchi K"/>
            <person name="Onimaru K"/>
            <person name="Kadota M"/>
            <person name="Koyanagi M"/>
            <person name="Keeley SD"/>
            <person name="Tatsumi K"/>
            <person name="Tanaka K"/>
            <person name="Motone F"/>
            <person name="Kageyama Y"/>
            <person name="Nozu R"/>
            <person name="Adachi N"/>
            <person name="Nishimura O"/>
            <person name="Nakagawa R"/>
            <person name="Tanegashima C"/>
            <person name="Kiyatake I"/>
            <person name="Matsumoto R"/>
            <person name="Murakumo K"/>
            <person name="Nishida K"/>
            <person name="Terakita A"/>
            <person name="Kuratani S"/>
            <person name="Sato K"/>
            <person name="Hyodo S Kuraku.S."/>
        </authorList>
    </citation>
    <scope>NUCLEOTIDE SEQUENCE [LARGE SCALE GENOMIC DNA]</scope>
</reference>
<evidence type="ECO:0000313" key="1">
    <source>
        <dbReference type="EMBL" id="GCB79659.1"/>
    </source>
</evidence>
<dbReference type="Proteomes" id="UP000288216">
    <property type="component" value="Unassembled WGS sequence"/>
</dbReference>
<gene>
    <name evidence="1" type="ORF">scyTo_0018782</name>
</gene>
<accession>A0A401Q2K6</accession>
<organism evidence="1 2">
    <name type="scientific">Scyliorhinus torazame</name>
    <name type="common">Cloudy catshark</name>
    <name type="synonym">Catulus torazame</name>
    <dbReference type="NCBI Taxonomy" id="75743"/>
    <lineage>
        <taxon>Eukaryota</taxon>
        <taxon>Metazoa</taxon>
        <taxon>Chordata</taxon>
        <taxon>Craniata</taxon>
        <taxon>Vertebrata</taxon>
        <taxon>Chondrichthyes</taxon>
        <taxon>Elasmobranchii</taxon>
        <taxon>Galeomorphii</taxon>
        <taxon>Galeoidea</taxon>
        <taxon>Carcharhiniformes</taxon>
        <taxon>Scyliorhinidae</taxon>
        <taxon>Scyliorhinus</taxon>
    </lineage>
</organism>